<reference evidence="2" key="1">
    <citation type="journal article" date="2022" name="bioRxiv">
        <title>Sequencing and chromosome-scale assembly of the giantPleurodeles waltlgenome.</title>
        <authorList>
            <person name="Brown T."/>
            <person name="Elewa A."/>
            <person name="Iarovenko S."/>
            <person name="Subramanian E."/>
            <person name="Araus A.J."/>
            <person name="Petzold A."/>
            <person name="Susuki M."/>
            <person name="Suzuki K.-i.T."/>
            <person name="Hayashi T."/>
            <person name="Toyoda A."/>
            <person name="Oliveira C."/>
            <person name="Osipova E."/>
            <person name="Leigh N.D."/>
            <person name="Simon A."/>
            <person name="Yun M.H."/>
        </authorList>
    </citation>
    <scope>NUCLEOTIDE SEQUENCE</scope>
    <source>
        <strain evidence="2">20211129_DDA</strain>
        <tissue evidence="2">Liver</tissue>
    </source>
</reference>
<comment type="caution">
    <text evidence="2">The sequence shown here is derived from an EMBL/GenBank/DDBJ whole genome shotgun (WGS) entry which is preliminary data.</text>
</comment>
<evidence type="ECO:0000313" key="3">
    <source>
        <dbReference type="Proteomes" id="UP001066276"/>
    </source>
</evidence>
<name>A0AAV7RB77_PLEWA</name>
<feature type="region of interest" description="Disordered" evidence="1">
    <location>
        <begin position="1"/>
        <end position="38"/>
    </location>
</feature>
<keyword evidence="3" id="KW-1185">Reference proteome</keyword>
<dbReference type="Gene3D" id="3.30.70.1820">
    <property type="entry name" value="L1 transposable element, RRM domain"/>
    <property type="match status" value="1"/>
</dbReference>
<dbReference type="EMBL" id="JANPWB010000009">
    <property type="protein sequence ID" value="KAJ1148735.1"/>
    <property type="molecule type" value="Genomic_DNA"/>
</dbReference>
<organism evidence="2 3">
    <name type="scientific">Pleurodeles waltl</name>
    <name type="common">Iberian ribbed newt</name>
    <dbReference type="NCBI Taxonomy" id="8319"/>
    <lineage>
        <taxon>Eukaryota</taxon>
        <taxon>Metazoa</taxon>
        <taxon>Chordata</taxon>
        <taxon>Craniata</taxon>
        <taxon>Vertebrata</taxon>
        <taxon>Euteleostomi</taxon>
        <taxon>Amphibia</taxon>
        <taxon>Batrachia</taxon>
        <taxon>Caudata</taxon>
        <taxon>Salamandroidea</taxon>
        <taxon>Salamandridae</taxon>
        <taxon>Pleurodelinae</taxon>
        <taxon>Pleurodeles</taxon>
    </lineage>
</organism>
<evidence type="ECO:0000313" key="2">
    <source>
        <dbReference type="EMBL" id="KAJ1148735.1"/>
    </source>
</evidence>
<dbReference type="PANTHER" id="PTHR11505">
    <property type="entry name" value="L1 TRANSPOSABLE ELEMENT-RELATED"/>
    <property type="match status" value="1"/>
</dbReference>
<dbReference type="Proteomes" id="UP001066276">
    <property type="component" value="Chromosome 5"/>
</dbReference>
<dbReference type="InterPro" id="IPR004244">
    <property type="entry name" value="Transposase_22"/>
</dbReference>
<dbReference type="AlphaFoldDB" id="A0AAV7RB77"/>
<proteinExistence type="predicted"/>
<evidence type="ECO:0000256" key="1">
    <source>
        <dbReference type="SAM" id="MobiDB-lite"/>
    </source>
</evidence>
<feature type="compositionally biased region" description="Basic and acidic residues" evidence="1">
    <location>
        <begin position="1"/>
        <end position="17"/>
    </location>
</feature>
<gene>
    <name evidence="2" type="ORF">NDU88_001561</name>
</gene>
<sequence>MGKPDKSQQKIQFDQRRTPKTQNEGTSPPEDRSSNADIDTESDLKQILNRMQQSLTKNDSKIDALRFCMDWMSYRLDKHTERLDQVKRRLSEVEDKQVTIAASQKKTDKLLLALQAKTEDLEVRSRLNNLRIVGVAENTNINNMERFVEQLLIDLLERKTFSDMFVVERVYHVLVVRPEPGAPPHPIIARLLSYRDRDAVLCRERELKILKYKIKITIYISGLPPAGTGRTKAVRPR</sequence>
<accession>A0AAV7RB77</accession>
<protein>
    <submittedName>
        <fullName evidence="2">Uncharacterized protein</fullName>
    </submittedName>
</protein>